<sequence length="172" mass="19169">MTKFLALALLVLASPALAEIYQGRLAMLGSMYNRRPFLKDDQGKVTAICKGHNSKVLKKLVSFAVRVEAIKKNAETPHKACLDVSRMEVTASPEGKPVLQGYLERNGDLYGVKINHKDLVIVRPGKNDLSEHLGKKVILDTIPKYPTKAKRPYKVIKSITLDTIFLNEKETP</sequence>
<proteinExistence type="predicted"/>
<dbReference type="STRING" id="1513793.SAMN06296036_12391"/>
<protein>
    <submittedName>
        <fullName evidence="2">Uncharacterized protein</fullName>
    </submittedName>
</protein>
<evidence type="ECO:0000313" key="3">
    <source>
        <dbReference type="Proteomes" id="UP000192907"/>
    </source>
</evidence>
<feature type="chain" id="PRO_5011966613" evidence="1">
    <location>
        <begin position="19"/>
        <end position="172"/>
    </location>
</feature>
<keyword evidence="3" id="KW-1185">Reference proteome</keyword>
<dbReference type="AlphaFoldDB" id="A0A1Y6CNS5"/>
<dbReference type="EMBL" id="FWZT01000023">
    <property type="protein sequence ID" value="SMF67067.1"/>
    <property type="molecule type" value="Genomic_DNA"/>
</dbReference>
<gene>
    <name evidence="2" type="ORF">SAMN06296036_12391</name>
</gene>
<name>A0A1Y6CNS5_9BACT</name>
<evidence type="ECO:0000313" key="2">
    <source>
        <dbReference type="EMBL" id="SMF67067.1"/>
    </source>
</evidence>
<reference evidence="3" key="1">
    <citation type="submission" date="2017-04" db="EMBL/GenBank/DDBJ databases">
        <authorList>
            <person name="Varghese N."/>
            <person name="Submissions S."/>
        </authorList>
    </citation>
    <scope>NUCLEOTIDE SEQUENCE [LARGE SCALE GENOMIC DNA]</scope>
    <source>
        <strain evidence="3">RKEM611</strain>
    </source>
</reference>
<feature type="signal peptide" evidence="1">
    <location>
        <begin position="1"/>
        <end position="18"/>
    </location>
</feature>
<evidence type="ECO:0000256" key="1">
    <source>
        <dbReference type="SAM" id="SignalP"/>
    </source>
</evidence>
<dbReference type="Proteomes" id="UP000192907">
    <property type="component" value="Unassembled WGS sequence"/>
</dbReference>
<keyword evidence="1" id="KW-0732">Signal</keyword>
<organism evidence="2 3">
    <name type="scientific">Pseudobacteriovorax antillogorgiicola</name>
    <dbReference type="NCBI Taxonomy" id="1513793"/>
    <lineage>
        <taxon>Bacteria</taxon>
        <taxon>Pseudomonadati</taxon>
        <taxon>Bdellovibrionota</taxon>
        <taxon>Oligoflexia</taxon>
        <taxon>Oligoflexales</taxon>
        <taxon>Pseudobacteriovoracaceae</taxon>
        <taxon>Pseudobacteriovorax</taxon>
    </lineage>
</organism>
<dbReference type="RefSeq" id="WP_132323709.1">
    <property type="nucleotide sequence ID" value="NZ_FWZT01000023.1"/>
</dbReference>
<accession>A0A1Y6CNS5</accession>